<reference evidence="1 2" key="1">
    <citation type="submission" date="2019-11" db="EMBL/GenBank/DDBJ databases">
        <title>Genome sequence of Moorella glycerini DSM11254.</title>
        <authorList>
            <person name="Poehlein A."/>
            <person name="Boeer T."/>
            <person name="Daniel R."/>
        </authorList>
    </citation>
    <scope>NUCLEOTIDE SEQUENCE [LARGE SCALE GENOMIC DNA]</scope>
    <source>
        <strain evidence="1 2">DSM 11254</strain>
    </source>
</reference>
<dbReference type="OrthoDB" id="2381125at2"/>
<protein>
    <submittedName>
        <fullName evidence="1">Uncharacterized protein</fullName>
    </submittedName>
</protein>
<dbReference type="Proteomes" id="UP000425916">
    <property type="component" value="Chromosome"/>
</dbReference>
<sequence length="232" mass="26379">MRITRRRLDFLQKIKQLYEATNLPVHYARVAELLGVSKWSAYEMLKTLEKEGFLASQYEVNQGEKFPGRAMVLFAPTRLAEAVLSGKTLEEKVPVKEWRQVKERLLSLCEELKKNNPRELIEQLMAELPGLERPLIFSAYMITLLIVLLQTLSEKSISLIKNVVMNAVKEEIGLAIFAGAVLGSMMKTATQFPLLSQIVSYMGRFQINLAELNKSEQALLMDFLEKGLEKAT</sequence>
<evidence type="ECO:0000313" key="2">
    <source>
        <dbReference type="Proteomes" id="UP000425916"/>
    </source>
</evidence>
<evidence type="ECO:0000313" key="1">
    <source>
        <dbReference type="EMBL" id="QGP93193.1"/>
    </source>
</evidence>
<dbReference type="Gene3D" id="1.10.10.10">
    <property type="entry name" value="Winged helix-like DNA-binding domain superfamily/Winged helix DNA-binding domain"/>
    <property type="match status" value="1"/>
</dbReference>
<gene>
    <name evidence="1" type="ORF">MGLY_25960</name>
</gene>
<dbReference type="InterPro" id="IPR036390">
    <property type="entry name" value="WH_DNA-bd_sf"/>
</dbReference>
<proteinExistence type="predicted"/>
<dbReference type="RefSeq" id="WP_156274456.1">
    <property type="nucleotide sequence ID" value="NZ_CP046244.1"/>
</dbReference>
<name>A0A6I5ZSW0_9FIRM</name>
<accession>A0A6I5ZSW0</accession>
<organism evidence="1 2">
    <name type="scientific">Neomoorella glycerini</name>
    <dbReference type="NCBI Taxonomy" id="55779"/>
    <lineage>
        <taxon>Bacteria</taxon>
        <taxon>Bacillati</taxon>
        <taxon>Bacillota</taxon>
        <taxon>Clostridia</taxon>
        <taxon>Neomoorellales</taxon>
        <taxon>Neomoorellaceae</taxon>
        <taxon>Neomoorella</taxon>
    </lineage>
</organism>
<dbReference type="EMBL" id="CP046244">
    <property type="protein sequence ID" value="QGP93193.1"/>
    <property type="molecule type" value="Genomic_DNA"/>
</dbReference>
<dbReference type="SUPFAM" id="SSF46785">
    <property type="entry name" value="Winged helix' DNA-binding domain"/>
    <property type="match status" value="1"/>
</dbReference>
<dbReference type="InterPro" id="IPR036388">
    <property type="entry name" value="WH-like_DNA-bd_sf"/>
</dbReference>
<dbReference type="AlphaFoldDB" id="A0A6I5ZSW0"/>
<keyword evidence="2" id="KW-1185">Reference proteome</keyword>